<feature type="chain" id="PRO_5004167679" evidence="1">
    <location>
        <begin position="19"/>
        <end position="179"/>
    </location>
</feature>
<reference evidence="2" key="1">
    <citation type="journal article" date="2008" name="Insect Biochem. Mol. Biol.">
        <title>Comparative sialomics between hard and soft ticks: implications for the evolution of blood-feeding behavior.</title>
        <authorList>
            <person name="Mans B.J."/>
            <person name="Andersen J.F."/>
            <person name="Francischetti I.M."/>
            <person name="Valenzuela J.G."/>
            <person name="Schwan T.G."/>
            <person name="Pham V.M."/>
            <person name="Garfield M.K."/>
            <person name="Hammer C.H."/>
            <person name="Ribeiro J.M."/>
        </authorList>
    </citation>
    <scope>NUCLEOTIDE SEQUENCE</scope>
    <source>
        <strain evidence="2">AM-33</strain>
        <tissue evidence="2">Adult salivary gland</tissue>
    </source>
</reference>
<proteinExistence type="evidence at transcript level"/>
<dbReference type="InterPro" id="IPR002970">
    <property type="entry name" value="Tick_his-bd"/>
</dbReference>
<dbReference type="GO" id="GO:0030682">
    <property type="term" value="P:symbiont-mediated perturbation of host defenses"/>
    <property type="evidence" value="ECO:0007669"/>
    <property type="project" value="InterPro"/>
</dbReference>
<evidence type="ECO:0000256" key="1">
    <source>
        <dbReference type="SAM" id="SignalP"/>
    </source>
</evidence>
<dbReference type="AlphaFoldDB" id="Q09JW0"/>
<dbReference type="Gene3D" id="2.40.128.20">
    <property type="match status" value="1"/>
</dbReference>
<dbReference type="EMBL" id="DQ886736">
    <property type="protein sequence ID" value="ABI52653.1"/>
    <property type="molecule type" value="mRNA"/>
</dbReference>
<sequence length="179" mass="20202">MALKLALLAVFVVLGASAVENELPLNVWKAISKGTYVLIQRSYQKVGATCTYAKIKTKDQSTHSYTAEMGFTLNGKKMKNTYNMYAAKETGKNTRNVLSISSKPLTDPLQGELYFLIYRDGKGCNILFAQNKTTRKDLECEMWVEKNVADNISEDCKHYYNDRCMAVVETHYSKACKIP</sequence>
<accession>Q09JW0</accession>
<dbReference type="Pfam" id="PF02098">
    <property type="entry name" value="His_binding"/>
    <property type="match status" value="1"/>
</dbReference>
<keyword evidence="1" id="KW-0732">Signal</keyword>
<protein>
    <submittedName>
        <fullName evidence="2">Lipocalin</fullName>
    </submittedName>
</protein>
<evidence type="ECO:0000313" key="2">
    <source>
        <dbReference type="EMBL" id="ABI52653.1"/>
    </source>
</evidence>
<feature type="signal peptide" evidence="1">
    <location>
        <begin position="1"/>
        <end position="18"/>
    </location>
</feature>
<dbReference type="InterPro" id="IPR012674">
    <property type="entry name" value="Calycin"/>
</dbReference>
<dbReference type="GO" id="GO:0043176">
    <property type="term" value="F:amine binding"/>
    <property type="evidence" value="ECO:0007669"/>
    <property type="project" value="InterPro"/>
</dbReference>
<dbReference type="SUPFAM" id="SSF50814">
    <property type="entry name" value="Lipocalins"/>
    <property type="match status" value="1"/>
</dbReference>
<name>Q09JW0_ARGMO</name>
<organism evidence="2">
    <name type="scientific">Argas monolakensis</name>
    <name type="common">Mono lake bird tick</name>
    <dbReference type="NCBI Taxonomy" id="34602"/>
    <lineage>
        <taxon>Eukaryota</taxon>
        <taxon>Metazoa</taxon>
        <taxon>Ecdysozoa</taxon>
        <taxon>Arthropoda</taxon>
        <taxon>Chelicerata</taxon>
        <taxon>Arachnida</taxon>
        <taxon>Acari</taxon>
        <taxon>Parasitiformes</taxon>
        <taxon>Ixodida</taxon>
        <taxon>Ixodoidea</taxon>
        <taxon>Argasidae</taxon>
        <taxon>Argasinae</taxon>
        <taxon>Argas</taxon>
    </lineage>
</organism>